<evidence type="ECO:0000313" key="1">
    <source>
        <dbReference type="EMBL" id="MDC9589439.1"/>
    </source>
</evidence>
<evidence type="ECO:0000313" key="2">
    <source>
        <dbReference type="Proteomes" id="UP001217178"/>
    </source>
</evidence>
<protein>
    <submittedName>
        <fullName evidence="1">Uncharacterized protein</fullName>
    </submittedName>
</protein>
<gene>
    <name evidence="1" type="ORF">PSI23_08965</name>
</gene>
<dbReference type="EMBL" id="JAQRFI010000016">
    <property type="protein sequence ID" value="MDC9589439.1"/>
    <property type="molecule type" value="Genomic_DNA"/>
</dbReference>
<comment type="caution">
    <text evidence="1">The sequence shown here is derived from an EMBL/GenBank/DDBJ whole genome shotgun (WGS) entry which is preliminary data.</text>
</comment>
<reference evidence="1 2" key="1">
    <citation type="submission" date="2023-02" db="EMBL/GenBank/DDBJ databases">
        <title>Entomopathogenic bacteria.</title>
        <authorList>
            <person name="Machado R.A."/>
        </authorList>
    </citation>
    <scope>NUCLEOTIDE SEQUENCE [LARGE SCALE GENOMIC DNA]</scope>
    <source>
        <strain evidence="1 2">XENO-10</strain>
    </source>
</reference>
<dbReference type="Proteomes" id="UP001217178">
    <property type="component" value="Unassembled WGS sequence"/>
</dbReference>
<organism evidence="1 2">
    <name type="scientific">Xenorhabdus yunnanensis</name>
    <dbReference type="NCBI Taxonomy" id="3025878"/>
    <lineage>
        <taxon>Bacteria</taxon>
        <taxon>Pseudomonadati</taxon>
        <taxon>Pseudomonadota</taxon>
        <taxon>Gammaproteobacteria</taxon>
        <taxon>Enterobacterales</taxon>
        <taxon>Morganellaceae</taxon>
        <taxon>Xenorhabdus</taxon>
    </lineage>
</organism>
<keyword evidence="2" id="KW-1185">Reference proteome</keyword>
<dbReference type="RefSeq" id="WP_273554768.1">
    <property type="nucleotide sequence ID" value="NZ_JAQRFI010000016.1"/>
</dbReference>
<name>A0ABT5LHU6_9GAMM</name>
<proteinExistence type="predicted"/>
<accession>A0ABT5LHU6</accession>
<sequence>MAILGTTVTLSYAAANGDITATQAEIELSAIIIAMVESSL</sequence>